<evidence type="ECO:0000256" key="2">
    <source>
        <dbReference type="ARBA" id="ARBA00004123"/>
    </source>
</evidence>
<evidence type="ECO:0000313" key="14">
    <source>
        <dbReference type="Proteomes" id="UP000314982"/>
    </source>
</evidence>
<dbReference type="PANTHER" id="PTHR46166:SF2">
    <property type="entry name" value="HOMEOBOX PROTEIN HOX-B8"/>
    <property type="match status" value="1"/>
</dbReference>
<evidence type="ECO:0000256" key="4">
    <source>
        <dbReference type="ARBA" id="ARBA00022473"/>
    </source>
</evidence>
<evidence type="ECO:0000256" key="11">
    <source>
        <dbReference type="RuleBase" id="RU000682"/>
    </source>
</evidence>
<feature type="domain" description="Homeobox" evidence="12">
    <location>
        <begin position="148"/>
        <end position="189"/>
    </location>
</feature>
<dbReference type="Proteomes" id="UP000314982">
    <property type="component" value="Unassembled WGS sequence"/>
</dbReference>
<accession>A0A4W5Q2Z0</accession>
<organism evidence="13 14">
    <name type="scientific">Hucho hucho</name>
    <name type="common">huchen</name>
    <dbReference type="NCBI Taxonomy" id="62062"/>
    <lineage>
        <taxon>Eukaryota</taxon>
        <taxon>Metazoa</taxon>
        <taxon>Chordata</taxon>
        <taxon>Craniata</taxon>
        <taxon>Vertebrata</taxon>
        <taxon>Euteleostomi</taxon>
        <taxon>Actinopterygii</taxon>
        <taxon>Neopterygii</taxon>
        <taxon>Teleostei</taxon>
        <taxon>Protacanthopterygii</taxon>
        <taxon>Salmoniformes</taxon>
        <taxon>Salmonidae</taxon>
        <taxon>Salmoninae</taxon>
        <taxon>Hucho</taxon>
    </lineage>
</organism>
<dbReference type="InterPro" id="IPR050948">
    <property type="entry name" value="Antp_homeobox_TF"/>
</dbReference>
<dbReference type="InterPro" id="IPR001827">
    <property type="entry name" value="Homeobox_Antennapedia_CS"/>
</dbReference>
<keyword evidence="7 10" id="KW-0371">Homeobox</keyword>
<dbReference type="STRING" id="62062.ENSHHUP00000066794"/>
<dbReference type="GO" id="GO:0000977">
    <property type="term" value="F:RNA polymerase II transcription regulatory region sequence-specific DNA binding"/>
    <property type="evidence" value="ECO:0007669"/>
    <property type="project" value="TreeGrafter"/>
</dbReference>
<dbReference type="Pfam" id="PF00046">
    <property type="entry name" value="Homeodomain"/>
    <property type="match status" value="1"/>
</dbReference>
<dbReference type="Ensembl" id="ENSHHUT00000069046.1">
    <property type="protein sequence ID" value="ENSHHUP00000066794.1"/>
    <property type="gene ID" value="ENSHHUG00000039387.1"/>
</dbReference>
<comment type="subcellular location">
    <subcellularLocation>
        <location evidence="2 10 11">Nucleus</location>
    </subcellularLocation>
</comment>
<dbReference type="CDD" id="cd00086">
    <property type="entry name" value="homeodomain"/>
    <property type="match status" value="1"/>
</dbReference>
<evidence type="ECO:0000313" key="13">
    <source>
        <dbReference type="Ensembl" id="ENSHHUP00000066794.1"/>
    </source>
</evidence>
<evidence type="ECO:0000256" key="9">
    <source>
        <dbReference type="ARBA" id="ARBA00023242"/>
    </source>
</evidence>
<keyword evidence="8" id="KW-0804">Transcription</keyword>
<evidence type="ECO:0000256" key="3">
    <source>
        <dbReference type="ARBA" id="ARBA00009107"/>
    </source>
</evidence>
<dbReference type="GO" id="GO:0000981">
    <property type="term" value="F:DNA-binding transcription factor activity, RNA polymerase II-specific"/>
    <property type="evidence" value="ECO:0007669"/>
    <property type="project" value="InterPro"/>
</dbReference>
<dbReference type="InterPro" id="IPR001356">
    <property type="entry name" value="HD"/>
</dbReference>
<protein>
    <submittedName>
        <fullName evidence="13">Homeobox B8b</fullName>
    </submittedName>
</protein>
<dbReference type="InterPro" id="IPR009057">
    <property type="entry name" value="Homeodomain-like_sf"/>
</dbReference>
<feature type="DNA-binding region" description="Homeobox" evidence="10">
    <location>
        <begin position="150"/>
        <end position="190"/>
    </location>
</feature>
<dbReference type="InterPro" id="IPR017970">
    <property type="entry name" value="Homeobox_CS"/>
</dbReference>
<evidence type="ECO:0000256" key="6">
    <source>
        <dbReference type="ARBA" id="ARBA00023125"/>
    </source>
</evidence>
<reference evidence="14" key="1">
    <citation type="submission" date="2018-06" db="EMBL/GenBank/DDBJ databases">
        <title>Genome assembly of Danube salmon.</title>
        <authorList>
            <person name="Macqueen D.J."/>
            <person name="Gundappa M.K."/>
        </authorList>
    </citation>
    <scope>NUCLEOTIDE SEQUENCE [LARGE SCALE GENOMIC DNA]</scope>
</reference>
<reference evidence="13" key="3">
    <citation type="submission" date="2025-09" db="UniProtKB">
        <authorList>
            <consortium name="Ensembl"/>
        </authorList>
    </citation>
    <scope>IDENTIFICATION</scope>
</reference>
<dbReference type="Gene3D" id="1.10.10.60">
    <property type="entry name" value="Homeodomain-like"/>
    <property type="match status" value="1"/>
</dbReference>
<evidence type="ECO:0000256" key="8">
    <source>
        <dbReference type="ARBA" id="ARBA00023163"/>
    </source>
</evidence>
<keyword evidence="14" id="KW-1185">Reference proteome</keyword>
<reference evidence="13" key="2">
    <citation type="submission" date="2025-08" db="UniProtKB">
        <authorList>
            <consortium name="Ensembl"/>
        </authorList>
    </citation>
    <scope>IDENTIFICATION</scope>
</reference>
<comment type="similarity">
    <text evidence="3">Belongs to the Antp homeobox family.</text>
</comment>
<dbReference type="GeneTree" id="ENSGT00940000161529"/>
<dbReference type="PRINTS" id="PR00024">
    <property type="entry name" value="HOMEOBOX"/>
</dbReference>
<comment type="function">
    <text evidence="1">Sequence-specific transcription factor which is part of a developmental regulatory system that provides cells with specific positional identities on the anterior-posterior axis.</text>
</comment>
<sequence>YCSRPMSCCYSCHNNSFSYIVELHSLVIEKPCTIQQQHPTQLTEFYNGTSLSKTTHQHQLNPCVLSLPMGSLYHAHDVIQRPTFYASHNTDCIQYSDCHLKSIRVANDSVCAEQCSTQPDLFPWMKPQATTGRRREERIQCFQTLELEEFLFNSYLTRKRKVEVSHALALTERQIKIWFQNRRMKWKKENKDTFPINRPDQNEIKKQIKETYKNIQTSDEEGKGSDYPRLGDGRLHSDNKCVNYKLHFE</sequence>
<keyword evidence="6 10" id="KW-0238">DNA-binding</keyword>
<dbReference type="AlphaFoldDB" id="A0A4W5Q2Z0"/>
<dbReference type="PANTHER" id="PTHR46166">
    <property type="entry name" value="HOMEOBOX DOMAIN-CONTAINING PROTEIN"/>
    <property type="match status" value="1"/>
</dbReference>
<evidence type="ECO:0000256" key="1">
    <source>
        <dbReference type="ARBA" id="ARBA00003263"/>
    </source>
</evidence>
<evidence type="ECO:0000256" key="10">
    <source>
        <dbReference type="PROSITE-ProRule" id="PRU00108"/>
    </source>
</evidence>
<keyword evidence="9 10" id="KW-0539">Nucleus</keyword>
<dbReference type="GO" id="GO:0005634">
    <property type="term" value="C:nucleus"/>
    <property type="evidence" value="ECO:0007669"/>
    <property type="project" value="UniProtKB-SubCell"/>
</dbReference>
<keyword evidence="5" id="KW-0805">Transcription regulation</keyword>
<evidence type="ECO:0000259" key="12">
    <source>
        <dbReference type="PROSITE" id="PS50071"/>
    </source>
</evidence>
<evidence type="ECO:0000256" key="5">
    <source>
        <dbReference type="ARBA" id="ARBA00023015"/>
    </source>
</evidence>
<evidence type="ECO:0000256" key="7">
    <source>
        <dbReference type="ARBA" id="ARBA00023155"/>
    </source>
</evidence>
<dbReference type="InterPro" id="IPR020479">
    <property type="entry name" value="HD_metazoa"/>
</dbReference>
<dbReference type="PROSITE" id="PS00032">
    <property type="entry name" value="ANTENNAPEDIA"/>
    <property type="match status" value="1"/>
</dbReference>
<proteinExistence type="inferred from homology"/>
<dbReference type="SUPFAM" id="SSF46689">
    <property type="entry name" value="Homeodomain-like"/>
    <property type="match status" value="1"/>
</dbReference>
<dbReference type="SMART" id="SM00389">
    <property type="entry name" value="HOX"/>
    <property type="match status" value="1"/>
</dbReference>
<dbReference type="PROSITE" id="PS00027">
    <property type="entry name" value="HOMEOBOX_1"/>
    <property type="match status" value="1"/>
</dbReference>
<keyword evidence="4" id="KW-0217">Developmental protein</keyword>
<name>A0A4W5Q2Z0_9TELE</name>
<dbReference type="PROSITE" id="PS50071">
    <property type="entry name" value="HOMEOBOX_2"/>
    <property type="match status" value="1"/>
</dbReference>